<protein>
    <submittedName>
        <fullName evidence="7">Putative carboxypeptidase G2 chain A</fullName>
    </submittedName>
</protein>
<dbReference type="PROSITE" id="PS00758">
    <property type="entry name" value="ARGE_DAPE_CPG2_1"/>
    <property type="match status" value="1"/>
</dbReference>
<dbReference type="Gene3D" id="3.30.70.360">
    <property type="match status" value="1"/>
</dbReference>
<dbReference type="SUPFAM" id="SSF55031">
    <property type="entry name" value="Bacterial exopeptidase dimerisation domain"/>
    <property type="match status" value="1"/>
</dbReference>
<keyword evidence="2" id="KW-0479">Metal-binding</keyword>
<evidence type="ECO:0000256" key="2">
    <source>
        <dbReference type="ARBA" id="ARBA00022723"/>
    </source>
</evidence>
<evidence type="ECO:0000256" key="3">
    <source>
        <dbReference type="ARBA" id="ARBA00022801"/>
    </source>
</evidence>
<dbReference type="Pfam" id="PF01546">
    <property type="entry name" value="Peptidase_M20"/>
    <property type="match status" value="1"/>
</dbReference>
<evidence type="ECO:0000259" key="6">
    <source>
        <dbReference type="Pfam" id="PF07687"/>
    </source>
</evidence>
<proteinExistence type="predicted"/>
<name>Q7X340_9BACT</name>
<comment type="cofactor">
    <cofactor evidence="1">
        <name>Zn(2+)</name>
        <dbReference type="ChEBI" id="CHEBI:29105"/>
    </cofactor>
</comment>
<evidence type="ECO:0000256" key="5">
    <source>
        <dbReference type="SAM" id="SignalP"/>
    </source>
</evidence>
<accession>Q7X340</accession>
<keyword evidence="7" id="KW-0121">Carboxypeptidase</keyword>
<reference evidence="7" key="1">
    <citation type="journal article" date="2003" name="Mol. Microbiol.">
        <title>Acidobacteria form a coherent but highly diverse group within the bacterial domain: evidence from environmental genomics.</title>
        <authorList>
            <person name="Quaiser A."/>
            <person name="Ochsenreiter T."/>
            <person name="Lanz C."/>
            <person name="Schuster S.C."/>
            <person name="Treusch A.H."/>
            <person name="Eck J."/>
            <person name="Schleper C."/>
        </authorList>
    </citation>
    <scope>NUCLEOTIDE SEQUENCE</scope>
</reference>
<dbReference type="InterPro" id="IPR002933">
    <property type="entry name" value="Peptidase_M20"/>
</dbReference>
<dbReference type="Pfam" id="PF07687">
    <property type="entry name" value="M20_dimer"/>
    <property type="match status" value="1"/>
</dbReference>
<feature type="signal peptide" evidence="5">
    <location>
        <begin position="1"/>
        <end position="18"/>
    </location>
</feature>
<evidence type="ECO:0000256" key="4">
    <source>
        <dbReference type="ARBA" id="ARBA00022833"/>
    </source>
</evidence>
<dbReference type="Gene3D" id="3.40.630.10">
    <property type="entry name" value="Zn peptidases"/>
    <property type="match status" value="1"/>
</dbReference>
<organism evidence="7">
    <name type="scientific">uncultured Acidobacteriota bacterium</name>
    <dbReference type="NCBI Taxonomy" id="171953"/>
    <lineage>
        <taxon>Bacteria</taxon>
        <taxon>Pseudomonadati</taxon>
        <taxon>Acidobacteriota</taxon>
        <taxon>environmental samples</taxon>
    </lineage>
</organism>
<dbReference type="EMBL" id="AY281353">
    <property type="protein sequence ID" value="AAP58524.1"/>
    <property type="molecule type" value="Genomic_DNA"/>
</dbReference>
<sequence>MRILLAAGVAASLFVAHAAAVQQSLSAVEQRLVAQADASRAEAEQLLERAVNINSGTMNLAGVKRVGDLFDAEFKALGFKTSWRDGAAFKRAGHLIAERPGKGLRILLIGHLDTVFEADSPFQKYERINADTARGPGVIDMKGGNVVIVHALKALAVANVLDGMAITVVMTGDEEDPGEPLALARQALYEAGKAADIAIGFENGNNNPANANISRRGFTGWTLRVQGTPAHSSQVFTDAVGAGAIYELSRVLNGFYTRLSTEALLSLNPGLVLGGTTVDFDAGQSRGTAFGKTNVVAEHAVVTGDLRGISAQQVESTKTAMQQVVAAHLPKTAAELVFDDSYPPMAPTDGNRGLLARLSAASRDLGLGEITAVDPRAAGAADISFVANDVDMAIDALGLKGKADHTVDETADLRLLPVQIKRAAVLLFRLTH</sequence>
<dbReference type="CDD" id="cd03885">
    <property type="entry name" value="M20_CPDG2"/>
    <property type="match status" value="1"/>
</dbReference>
<dbReference type="PANTHER" id="PTHR43808:SF32">
    <property type="entry name" value="ARGE_DAPE-RELATED DEACYLASE"/>
    <property type="match status" value="1"/>
</dbReference>
<dbReference type="GO" id="GO:0004180">
    <property type="term" value="F:carboxypeptidase activity"/>
    <property type="evidence" value="ECO:0007669"/>
    <property type="project" value="UniProtKB-KW"/>
</dbReference>
<dbReference type="GO" id="GO:0046872">
    <property type="term" value="F:metal ion binding"/>
    <property type="evidence" value="ECO:0007669"/>
    <property type="project" value="UniProtKB-KW"/>
</dbReference>
<evidence type="ECO:0000313" key="7">
    <source>
        <dbReference type="EMBL" id="AAP58524.1"/>
    </source>
</evidence>
<evidence type="ECO:0000256" key="1">
    <source>
        <dbReference type="ARBA" id="ARBA00001947"/>
    </source>
</evidence>
<feature type="chain" id="PRO_5004295110" evidence="5">
    <location>
        <begin position="19"/>
        <end position="432"/>
    </location>
</feature>
<dbReference type="InterPro" id="IPR001261">
    <property type="entry name" value="ArgE/DapE_CS"/>
</dbReference>
<dbReference type="InterPro" id="IPR050072">
    <property type="entry name" value="Peptidase_M20A"/>
</dbReference>
<keyword evidence="5" id="KW-0732">Signal</keyword>
<keyword evidence="3" id="KW-0378">Hydrolase</keyword>
<dbReference type="InterPro" id="IPR011650">
    <property type="entry name" value="Peptidase_M20_dimer"/>
</dbReference>
<keyword evidence="4" id="KW-0862">Zinc</keyword>
<dbReference type="AlphaFoldDB" id="Q7X340"/>
<dbReference type="SUPFAM" id="SSF53187">
    <property type="entry name" value="Zn-dependent exopeptidases"/>
    <property type="match status" value="1"/>
</dbReference>
<feature type="domain" description="Peptidase M20 dimerisation" evidence="6">
    <location>
        <begin position="213"/>
        <end position="332"/>
    </location>
</feature>
<dbReference type="InterPro" id="IPR036264">
    <property type="entry name" value="Bact_exopeptidase_dim_dom"/>
</dbReference>
<keyword evidence="7" id="KW-0645">Protease</keyword>
<dbReference type="PANTHER" id="PTHR43808">
    <property type="entry name" value="ACETYLORNITHINE DEACETYLASE"/>
    <property type="match status" value="1"/>
</dbReference>